<protein>
    <recommendedName>
        <fullName evidence="7">Reverse transcriptase RNase H-like domain-containing protein</fullName>
    </recommendedName>
</protein>
<comment type="caution">
    <text evidence="8">The sequence shown here is derived from an EMBL/GenBank/DDBJ whole genome shotgun (WGS) entry which is preliminary data.</text>
</comment>
<dbReference type="Proteomes" id="UP000697107">
    <property type="component" value="Unassembled WGS sequence"/>
</dbReference>
<evidence type="ECO:0000256" key="4">
    <source>
        <dbReference type="ARBA" id="ARBA00022759"/>
    </source>
</evidence>
<dbReference type="Proteomes" id="UP000760860">
    <property type="component" value="Unassembled WGS sequence"/>
</dbReference>
<dbReference type="InterPro" id="IPR041373">
    <property type="entry name" value="RT_RNaseH"/>
</dbReference>
<keyword evidence="1" id="KW-0808">Transferase</keyword>
<evidence type="ECO:0000313" key="11">
    <source>
        <dbReference type="EMBL" id="KAG2963930.1"/>
    </source>
</evidence>
<dbReference type="EMBL" id="RCMV01001018">
    <property type="protein sequence ID" value="KAG3210947.1"/>
    <property type="molecule type" value="Genomic_DNA"/>
</dbReference>
<evidence type="ECO:0000256" key="6">
    <source>
        <dbReference type="ARBA" id="ARBA00022918"/>
    </source>
</evidence>
<gene>
    <name evidence="8" type="ORF">PC113_g20703</name>
    <name evidence="9" type="ORF">PC115_g20492</name>
    <name evidence="10" type="ORF">PC117_g22717</name>
    <name evidence="11" type="ORF">PC118_g20620</name>
    <name evidence="12" type="ORF">PC129_g18069</name>
</gene>
<dbReference type="GO" id="GO:0004519">
    <property type="term" value="F:endonuclease activity"/>
    <property type="evidence" value="ECO:0007669"/>
    <property type="project" value="UniProtKB-KW"/>
</dbReference>
<keyword evidence="5" id="KW-0378">Hydrolase</keyword>
<evidence type="ECO:0000256" key="1">
    <source>
        <dbReference type="ARBA" id="ARBA00022679"/>
    </source>
</evidence>
<organism evidence="8 13">
    <name type="scientific">Phytophthora cactorum</name>
    <dbReference type="NCBI Taxonomy" id="29920"/>
    <lineage>
        <taxon>Eukaryota</taxon>
        <taxon>Sar</taxon>
        <taxon>Stramenopiles</taxon>
        <taxon>Oomycota</taxon>
        <taxon>Peronosporomycetes</taxon>
        <taxon>Peronosporales</taxon>
        <taxon>Peronosporaceae</taxon>
        <taxon>Phytophthora</taxon>
    </lineage>
</organism>
<feature type="domain" description="Reverse transcriptase RNase H-like" evidence="7">
    <location>
        <begin position="2"/>
        <end position="59"/>
    </location>
</feature>
<dbReference type="EMBL" id="RCMK01001285">
    <property type="protein sequence ID" value="KAG2897794.1"/>
    <property type="molecule type" value="Genomic_DNA"/>
</dbReference>
<dbReference type="Proteomes" id="UP000735874">
    <property type="component" value="Unassembled WGS sequence"/>
</dbReference>
<dbReference type="Proteomes" id="UP000774804">
    <property type="component" value="Unassembled WGS sequence"/>
</dbReference>
<name>A0A8T1JNC1_9STRA</name>
<evidence type="ECO:0000313" key="10">
    <source>
        <dbReference type="EMBL" id="KAG2897794.1"/>
    </source>
</evidence>
<dbReference type="Proteomes" id="UP000736787">
    <property type="component" value="Unassembled WGS sequence"/>
</dbReference>
<evidence type="ECO:0000259" key="7">
    <source>
        <dbReference type="Pfam" id="PF17917"/>
    </source>
</evidence>
<evidence type="ECO:0000313" key="12">
    <source>
        <dbReference type="EMBL" id="KAG3210947.1"/>
    </source>
</evidence>
<sequence length="131" mass="15497">MDYHPAEKEVLALLMMLKAWVTTLAGKRIKVYTRFSTLEWLNKSKTLFGRAVQFAVMLSPWHLVIEKVPEKDVKFAQLLQSTVTSFVDLKDSLARWRRRLDAQRRFEWTLRYCMHGYRSATTGCDVFRMFS</sequence>
<evidence type="ECO:0000256" key="3">
    <source>
        <dbReference type="ARBA" id="ARBA00022722"/>
    </source>
</evidence>
<keyword evidence="3" id="KW-0540">Nuclease</keyword>
<evidence type="ECO:0000313" key="13">
    <source>
        <dbReference type="Proteomes" id="UP000735874"/>
    </source>
</evidence>
<dbReference type="AlphaFoldDB" id="A0A8T1JNC1"/>
<dbReference type="EMBL" id="RCMG01001232">
    <property type="protein sequence ID" value="KAG2832706.1"/>
    <property type="molecule type" value="Genomic_DNA"/>
</dbReference>
<evidence type="ECO:0000256" key="5">
    <source>
        <dbReference type="ARBA" id="ARBA00022801"/>
    </source>
</evidence>
<keyword evidence="4" id="KW-0255">Endonuclease</keyword>
<proteinExistence type="predicted"/>
<accession>A0A8T1JNC1</accession>
<dbReference type="Pfam" id="PF17917">
    <property type="entry name" value="RT_RNaseH"/>
    <property type="match status" value="1"/>
</dbReference>
<dbReference type="EMBL" id="RCMI01001298">
    <property type="protein sequence ID" value="KAG2887015.1"/>
    <property type="molecule type" value="Genomic_DNA"/>
</dbReference>
<reference evidence="8" key="1">
    <citation type="submission" date="2018-10" db="EMBL/GenBank/DDBJ databases">
        <title>Effector identification in a new, highly contiguous assembly of the strawberry crown rot pathogen Phytophthora cactorum.</title>
        <authorList>
            <person name="Armitage A.D."/>
            <person name="Nellist C.F."/>
            <person name="Bates H."/>
            <person name="Vickerstaff R.J."/>
            <person name="Harrison R.J."/>
        </authorList>
    </citation>
    <scope>NUCLEOTIDE SEQUENCE</scope>
    <source>
        <strain evidence="8">15-7</strain>
        <strain evidence="9">4032</strain>
        <strain evidence="10">4040</strain>
        <strain evidence="11">P415</strain>
        <strain evidence="12">P421</strain>
    </source>
</reference>
<dbReference type="GO" id="GO:0016787">
    <property type="term" value="F:hydrolase activity"/>
    <property type="evidence" value="ECO:0007669"/>
    <property type="project" value="UniProtKB-KW"/>
</dbReference>
<keyword evidence="6" id="KW-0695">RNA-directed DNA polymerase</keyword>
<evidence type="ECO:0000313" key="9">
    <source>
        <dbReference type="EMBL" id="KAG2887015.1"/>
    </source>
</evidence>
<dbReference type="EMBL" id="RCML01001272">
    <property type="protein sequence ID" value="KAG2963930.1"/>
    <property type="molecule type" value="Genomic_DNA"/>
</dbReference>
<evidence type="ECO:0000256" key="2">
    <source>
        <dbReference type="ARBA" id="ARBA00022695"/>
    </source>
</evidence>
<keyword evidence="2" id="KW-0548">Nucleotidyltransferase</keyword>
<evidence type="ECO:0000313" key="8">
    <source>
        <dbReference type="EMBL" id="KAG2832706.1"/>
    </source>
</evidence>
<dbReference type="GO" id="GO:0003964">
    <property type="term" value="F:RNA-directed DNA polymerase activity"/>
    <property type="evidence" value="ECO:0007669"/>
    <property type="project" value="UniProtKB-KW"/>
</dbReference>